<dbReference type="PANTHER" id="PTHR10890:SF3">
    <property type="entry name" value="CYSTEINE--TRNA LIGASE, CYTOPLASMIC"/>
    <property type="match status" value="1"/>
</dbReference>
<reference evidence="5" key="1">
    <citation type="submission" date="2018-05" db="EMBL/GenBank/DDBJ databases">
        <authorList>
            <person name="Lanie J.A."/>
            <person name="Ng W.-L."/>
            <person name="Kazmierczak K.M."/>
            <person name="Andrzejewski T.M."/>
            <person name="Davidsen T.M."/>
            <person name="Wayne K.J."/>
            <person name="Tettelin H."/>
            <person name="Glass J.I."/>
            <person name="Rusch D."/>
            <person name="Podicherti R."/>
            <person name="Tsui H.-C.T."/>
            <person name="Winkler M.E."/>
        </authorList>
    </citation>
    <scope>NUCLEOTIDE SEQUENCE</scope>
</reference>
<name>A0A382ZUH0_9ZZZZ</name>
<feature type="non-terminal residue" evidence="5">
    <location>
        <position position="105"/>
    </location>
</feature>
<keyword evidence="3" id="KW-0067">ATP-binding</keyword>
<dbReference type="GO" id="GO:0006423">
    <property type="term" value="P:cysteinyl-tRNA aminoacylation"/>
    <property type="evidence" value="ECO:0007669"/>
    <property type="project" value="TreeGrafter"/>
</dbReference>
<dbReference type="AlphaFoldDB" id="A0A382ZUH0"/>
<evidence type="ECO:0000256" key="1">
    <source>
        <dbReference type="ARBA" id="ARBA00022598"/>
    </source>
</evidence>
<dbReference type="Pfam" id="PF01406">
    <property type="entry name" value="tRNA-synt_1e"/>
    <property type="match status" value="1"/>
</dbReference>
<evidence type="ECO:0000256" key="3">
    <source>
        <dbReference type="ARBA" id="ARBA00022840"/>
    </source>
</evidence>
<dbReference type="EMBL" id="UINC01186711">
    <property type="protein sequence ID" value="SVD99063.1"/>
    <property type="molecule type" value="Genomic_DNA"/>
</dbReference>
<feature type="domain" description="tRNA synthetases class I catalytic" evidence="4">
    <location>
        <begin position="26"/>
        <end position="104"/>
    </location>
</feature>
<protein>
    <recommendedName>
        <fullName evidence="4">tRNA synthetases class I catalytic domain-containing protein</fullName>
    </recommendedName>
</protein>
<evidence type="ECO:0000313" key="5">
    <source>
        <dbReference type="EMBL" id="SVD99063.1"/>
    </source>
</evidence>
<dbReference type="GO" id="GO:0005737">
    <property type="term" value="C:cytoplasm"/>
    <property type="evidence" value="ECO:0007669"/>
    <property type="project" value="TreeGrafter"/>
</dbReference>
<sequence>MSDAKDNCLFLQDTMSRGKCEVFAEKEGVLRFYCCGPTVYGAAHVGNFRTFVAQDLFRRVTEYNGLKTLHVRNLTDVDDKTIRDSIKAGEGLEKFTTYWTDRFHN</sequence>
<evidence type="ECO:0000259" key="4">
    <source>
        <dbReference type="Pfam" id="PF01406"/>
    </source>
</evidence>
<dbReference type="PANTHER" id="PTHR10890">
    <property type="entry name" value="CYSTEINYL-TRNA SYNTHETASE"/>
    <property type="match status" value="1"/>
</dbReference>
<proteinExistence type="predicted"/>
<keyword evidence="2" id="KW-0547">Nucleotide-binding</keyword>
<organism evidence="5">
    <name type="scientific">marine metagenome</name>
    <dbReference type="NCBI Taxonomy" id="408172"/>
    <lineage>
        <taxon>unclassified sequences</taxon>
        <taxon>metagenomes</taxon>
        <taxon>ecological metagenomes</taxon>
    </lineage>
</organism>
<dbReference type="InterPro" id="IPR032678">
    <property type="entry name" value="tRNA-synt_1_cat_dom"/>
</dbReference>
<accession>A0A382ZUH0</accession>
<dbReference type="GO" id="GO:0005524">
    <property type="term" value="F:ATP binding"/>
    <property type="evidence" value="ECO:0007669"/>
    <property type="project" value="UniProtKB-KW"/>
</dbReference>
<gene>
    <name evidence="5" type="ORF">METZ01_LOCUS451917</name>
</gene>
<dbReference type="InterPro" id="IPR024909">
    <property type="entry name" value="Cys-tRNA/MSH_ligase"/>
</dbReference>
<keyword evidence="1" id="KW-0436">Ligase</keyword>
<dbReference type="Gene3D" id="3.40.50.620">
    <property type="entry name" value="HUPs"/>
    <property type="match status" value="1"/>
</dbReference>
<dbReference type="SUPFAM" id="SSF52374">
    <property type="entry name" value="Nucleotidylyl transferase"/>
    <property type="match status" value="1"/>
</dbReference>
<evidence type="ECO:0000256" key="2">
    <source>
        <dbReference type="ARBA" id="ARBA00022741"/>
    </source>
</evidence>
<dbReference type="GO" id="GO:0004817">
    <property type="term" value="F:cysteine-tRNA ligase activity"/>
    <property type="evidence" value="ECO:0007669"/>
    <property type="project" value="TreeGrafter"/>
</dbReference>
<dbReference type="InterPro" id="IPR014729">
    <property type="entry name" value="Rossmann-like_a/b/a_fold"/>
</dbReference>